<dbReference type="InterPro" id="IPR011250">
    <property type="entry name" value="OMP/PagP_B-barrel"/>
</dbReference>
<dbReference type="Proteomes" id="UP000198432">
    <property type="component" value="Unassembled WGS sequence"/>
</dbReference>
<dbReference type="Pfam" id="PF13568">
    <property type="entry name" value="OMP_b-brl_2"/>
    <property type="match status" value="1"/>
</dbReference>
<evidence type="ECO:0000313" key="3">
    <source>
        <dbReference type="Proteomes" id="UP000198432"/>
    </source>
</evidence>
<dbReference type="AlphaFoldDB" id="A0A239HS40"/>
<organism evidence="2 3">
    <name type="scientific">Pontibacter ummariensis</name>
    <dbReference type="NCBI Taxonomy" id="1610492"/>
    <lineage>
        <taxon>Bacteria</taxon>
        <taxon>Pseudomonadati</taxon>
        <taxon>Bacteroidota</taxon>
        <taxon>Cytophagia</taxon>
        <taxon>Cytophagales</taxon>
        <taxon>Hymenobacteraceae</taxon>
        <taxon>Pontibacter</taxon>
    </lineage>
</organism>
<keyword evidence="3" id="KW-1185">Reference proteome</keyword>
<sequence length="198" mass="22080">MIVAAIVLSTGVAAKAQFFQAGVKAGLSTTNVKVSEVRNNPLQYKNPENVTGYHAGFFARLQVAGIFVQPEALFTSTGGTIEVTDNFNIQNVQVEEFEFDRLDVPIMVGYNFFKVLRVQAGPVISQLISAEQENQDIEEFLNNSDWGYQAGIGIDVWNLTADVRYERINRDYTNTPQQSGMKLQNDQFVVSLGYKLIK</sequence>
<gene>
    <name evidence="2" type="ORF">SAMN06296052_114128</name>
</gene>
<evidence type="ECO:0000259" key="1">
    <source>
        <dbReference type="Pfam" id="PF13568"/>
    </source>
</evidence>
<feature type="domain" description="Outer membrane protein beta-barrel" evidence="1">
    <location>
        <begin position="17"/>
        <end position="166"/>
    </location>
</feature>
<name>A0A239HS40_9BACT</name>
<protein>
    <submittedName>
        <fullName evidence="2">Outer membrane protein beta-barrel domain-containing protein</fullName>
    </submittedName>
</protein>
<dbReference type="EMBL" id="FZOQ01000014">
    <property type="protein sequence ID" value="SNS83898.1"/>
    <property type="molecule type" value="Genomic_DNA"/>
</dbReference>
<proteinExistence type="predicted"/>
<dbReference type="SUPFAM" id="SSF56925">
    <property type="entry name" value="OMPA-like"/>
    <property type="match status" value="1"/>
</dbReference>
<evidence type="ECO:0000313" key="2">
    <source>
        <dbReference type="EMBL" id="SNS83898.1"/>
    </source>
</evidence>
<dbReference type="InterPro" id="IPR025665">
    <property type="entry name" value="Beta-barrel_OMP_2"/>
</dbReference>
<reference evidence="3" key="1">
    <citation type="submission" date="2017-06" db="EMBL/GenBank/DDBJ databases">
        <authorList>
            <person name="Varghese N."/>
            <person name="Submissions S."/>
        </authorList>
    </citation>
    <scope>NUCLEOTIDE SEQUENCE [LARGE SCALE GENOMIC DNA]</scope>
    <source>
        <strain evidence="3">NKM1</strain>
    </source>
</reference>
<accession>A0A239HS40</accession>